<comment type="caution">
    <text evidence="1">The sequence shown here is derived from an EMBL/GenBank/DDBJ whole genome shotgun (WGS) entry which is preliminary data.</text>
</comment>
<proteinExistence type="predicted"/>
<organism evidence="1">
    <name type="scientific">mine drainage metagenome</name>
    <dbReference type="NCBI Taxonomy" id="410659"/>
    <lineage>
        <taxon>unclassified sequences</taxon>
        <taxon>metagenomes</taxon>
        <taxon>ecological metagenomes</taxon>
    </lineage>
</organism>
<accession>A0A1J5QR00</accession>
<dbReference type="EMBL" id="MLJW01001138">
    <property type="protein sequence ID" value="OIQ79915.1"/>
    <property type="molecule type" value="Genomic_DNA"/>
</dbReference>
<dbReference type="AlphaFoldDB" id="A0A1J5QR00"/>
<protein>
    <submittedName>
        <fullName evidence="1">Uncharacterized protein</fullName>
    </submittedName>
</protein>
<name>A0A1J5QR00_9ZZZZ</name>
<sequence>MDHAHHGVQCRSITLPNGIFDQCSVVRRAPLHGDDQGQGGFALAQVVTDVLAQFRRIAAVVEQIVDQLECSADRAAGLGGLVLGRSIGPGQHGANAGGGFE</sequence>
<reference evidence="1" key="1">
    <citation type="submission" date="2016-10" db="EMBL/GenBank/DDBJ databases">
        <title>Sequence of Gallionella enrichment culture.</title>
        <authorList>
            <person name="Poehlein A."/>
            <person name="Muehling M."/>
            <person name="Daniel R."/>
        </authorList>
    </citation>
    <scope>NUCLEOTIDE SEQUENCE</scope>
</reference>
<evidence type="ECO:0000313" key="1">
    <source>
        <dbReference type="EMBL" id="OIQ79915.1"/>
    </source>
</evidence>
<gene>
    <name evidence="1" type="ORF">GALL_383320</name>
</gene>